<proteinExistence type="predicted"/>
<sequence length="199" mass="21937">MIEGSVEQSWANLFGIAKANRLVYIPLEIVHEASANRVFTRGPWNLWMTCVFFASGLLASEGWCQTTNQHFFVDVEYCNRPRGCRKCRVFGHECEDIPEVVEEVAGNSVQDKEEAEVDPMLGEASLVGSSSRVLGLAKEVGTSGMLEGACRNLDRAVANLVSSLEPRQDPSTSSWGPLQFVSDPIVQLPSDKEFQNVIV</sequence>
<dbReference type="EMBL" id="CAMGYJ010000002">
    <property type="protein sequence ID" value="CAI0384354.1"/>
    <property type="molecule type" value="Genomic_DNA"/>
</dbReference>
<organism evidence="1 2">
    <name type="scientific">Linum tenue</name>
    <dbReference type="NCBI Taxonomy" id="586396"/>
    <lineage>
        <taxon>Eukaryota</taxon>
        <taxon>Viridiplantae</taxon>
        <taxon>Streptophyta</taxon>
        <taxon>Embryophyta</taxon>
        <taxon>Tracheophyta</taxon>
        <taxon>Spermatophyta</taxon>
        <taxon>Magnoliopsida</taxon>
        <taxon>eudicotyledons</taxon>
        <taxon>Gunneridae</taxon>
        <taxon>Pentapetalae</taxon>
        <taxon>rosids</taxon>
        <taxon>fabids</taxon>
        <taxon>Malpighiales</taxon>
        <taxon>Linaceae</taxon>
        <taxon>Linum</taxon>
    </lineage>
</organism>
<dbReference type="Proteomes" id="UP001154282">
    <property type="component" value="Unassembled WGS sequence"/>
</dbReference>
<name>A0AAV0HIR5_9ROSI</name>
<dbReference type="AlphaFoldDB" id="A0AAV0HIR5"/>
<reference evidence="1" key="1">
    <citation type="submission" date="2022-08" db="EMBL/GenBank/DDBJ databases">
        <authorList>
            <person name="Gutierrez-Valencia J."/>
        </authorList>
    </citation>
    <scope>NUCLEOTIDE SEQUENCE</scope>
</reference>
<evidence type="ECO:0000313" key="1">
    <source>
        <dbReference type="EMBL" id="CAI0384354.1"/>
    </source>
</evidence>
<comment type="caution">
    <text evidence="1">The sequence shown here is derived from an EMBL/GenBank/DDBJ whole genome shotgun (WGS) entry which is preliminary data.</text>
</comment>
<feature type="non-terminal residue" evidence="1">
    <location>
        <position position="199"/>
    </location>
</feature>
<evidence type="ECO:0000313" key="2">
    <source>
        <dbReference type="Proteomes" id="UP001154282"/>
    </source>
</evidence>
<accession>A0AAV0HIR5</accession>
<gene>
    <name evidence="1" type="ORF">LITE_LOCUS4367</name>
</gene>
<keyword evidence="2" id="KW-1185">Reference proteome</keyword>
<protein>
    <submittedName>
        <fullName evidence="1">Uncharacterized protein</fullName>
    </submittedName>
</protein>